<evidence type="ECO:0000313" key="1">
    <source>
        <dbReference type="EMBL" id="GAN44541.1"/>
    </source>
</evidence>
<proteinExistence type="predicted"/>
<dbReference type="EMBL" id="DF952378">
    <property type="protein sequence ID" value="GAN44541.1"/>
    <property type="molecule type" value="Genomic_DNA"/>
</dbReference>
<reference evidence="1" key="1">
    <citation type="submission" date="2015-03" db="EMBL/GenBank/DDBJ databases">
        <title>Draft genome sequence of Mizugakiibacter sediminis skMP5.</title>
        <authorList>
            <person name="Watanabe T."/>
            <person name="Kojima H."/>
            <person name="Fukui M."/>
        </authorList>
    </citation>
    <scope>NUCLEOTIDE SEQUENCE</scope>
    <source>
        <strain evidence="1">SkMP5</strain>
    </source>
</reference>
<gene>
    <name evidence="1" type="ORF">MBSD_1076</name>
</gene>
<accession>A0A0S6YZH3</accession>
<protein>
    <submittedName>
        <fullName evidence="1">Uncharacterized protein</fullName>
    </submittedName>
</protein>
<dbReference type="HOGENOM" id="CLU_833710_0_0_6"/>
<organism evidence="1">
    <name type="scientific">Mizugakiibacter sediminis</name>
    <dbReference type="NCBI Taxonomy" id="1475481"/>
    <lineage>
        <taxon>Bacteria</taxon>
        <taxon>Pseudomonadati</taxon>
        <taxon>Pseudomonadota</taxon>
        <taxon>Gammaproteobacteria</taxon>
        <taxon>Lysobacterales</taxon>
        <taxon>Rhodanobacteraceae</taxon>
        <taxon>Mizugakiibacter</taxon>
    </lineage>
</organism>
<dbReference type="AlphaFoldDB" id="A0A0S6YZH3"/>
<name>A0A0S6YZH3_9GAMM</name>
<sequence length="333" mass="35247">MRVGADAEPAAGVEIFAETEQAVAEVGLGGRAQPGDRAGGGQAARLLLGHVRGVHETPARIHLRVIEQPLHRPRVAHRQRVLHFAELLGDVDVDRPLAGDLRRQHLVQRGLGHRAQRMQGDADAQHRAFQLAQAFDQREERVDRMAEAALPLRQRAAVEAAGHVQRRQQGEADAGLARGLDERQRHRLGRRVGAAVGAVVQVVELAHLRVAGLEHLRVELRGDRAQLVGADAAGEGVHGLAPTPEAVVVAAAALGQPGHRALEGVRMQVGHARQHEAAERGAVGVRASGFDAGEAAVGDFEARVGGPAGRQPGVLGAVDGVGHAGLRWRCRAG</sequence>